<dbReference type="VEuPathDB" id="ToxoDB:NCLIV_004910"/>
<feature type="compositionally biased region" description="Basic and acidic residues" evidence="2">
    <location>
        <begin position="1216"/>
        <end position="1277"/>
    </location>
</feature>
<evidence type="ECO:0000256" key="1">
    <source>
        <dbReference type="SAM" id="Coils"/>
    </source>
</evidence>
<dbReference type="Proteomes" id="UP000007494">
    <property type="component" value="Chromosome II"/>
</dbReference>
<reference evidence="4" key="1">
    <citation type="submission" date="2011-02" db="EMBL/GenBank/DDBJ databases">
        <authorList>
            <person name="Aslett M."/>
        </authorList>
    </citation>
    <scope>NUCLEOTIDE SEQUENCE</scope>
    <source>
        <strain evidence="4">Liverpool</strain>
    </source>
</reference>
<feature type="region of interest" description="Disordered" evidence="2">
    <location>
        <begin position="553"/>
        <end position="578"/>
    </location>
</feature>
<feature type="compositionally biased region" description="Basic and acidic residues" evidence="2">
    <location>
        <begin position="1086"/>
        <end position="1096"/>
    </location>
</feature>
<reference evidence="5" key="4">
    <citation type="journal article" date="2015" name="PLoS ONE">
        <title>Comprehensive Evaluation of Toxoplasma gondii VEG and Neospora caninum LIV Genomes with Tachyzoite Stage Transcriptome and Proteome Defines Novel Transcript Features.</title>
        <authorList>
            <person name="Ramaprasad A."/>
            <person name="Mourier T."/>
            <person name="Naeem R."/>
            <person name="Malas T.B."/>
            <person name="Moussa E."/>
            <person name="Panigrahi A."/>
            <person name="Vermont S.J."/>
            <person name="Otto T.D."/>
            <person name="Wastling J."/>
            <person name="Pain A."/>
        </authorList>
    </citation>
    <scope>NUCLEOTIDE SEQUENCE</scope>
    <source>
        <strain evidence="5">Liverpool</strain>
    </source>
</reference>
<feature type="region of interest" description="Disordered" evidence="2">
    <location>
        <begin position="1021"/>
        <end position="1182"/>
    </location>
</feature>
<reference evidence="6" key="3">
    <citation type="journal article" date="2012" name="PLoS Pathog.">
        <title>Comparative genomics of the apicomplexan parasites Toxoplasma gondii and Neospora caninum: Coccidia differing in host range and transmission strategy.</title>
        <authorList>
            <person name="Reid A.J."/>
            <person name="Vermont S.J."/>
            <person name="Cotton J.A."/>
            <person name="Harris D."/>
            <person name="Hill-Cawthorne G.A."/>
            <person name="Konen-Waisman S."/>
            <person name="Latham S.M."/>
            <person name="Mourier T."/>
            <person name="Norton R."/>
            <person name="Quail M.A."/>
            <person name="Sanders M."/>
            <person name="Shanmugam D."/>
            <person name="Sohal A."/>
            <person name="Wasmuth J.D."/>
            <person name="Brunk B."/>
            <person name="Grigg M.E."/>
            <person name="Howard J.C."/>
            <person name="Parkinson J."/>
            <person name="Roos D.S."/>
            <person name="Trees A.J."/>
            <person name="Berriman M."/>
            <person name="Pain A."/>
            <person name="Wastling J.M."/>
        </authorList>
    </citation>
    <scope>NUCLEOTIDE SEQUENCE [LARGE SCALE GENOMIC DNA]</scope>
    <source>
        <strain evidence="6">Liverpool</strain>
    </source>
</reference>
<feature type="compositionally biased region" description="Basic and acidic residues" evidence="2">
    <location>
        <begin position="769"/>
        <end position="782"/>
    </location>
</feature>
<accession>F0V8H4</accession>
<protein>
    <recommendedName>
        <fullName evidence="3">PH domain-containing protein</fullName>
    </recommendedName>
</protein>
<dbReference type="InterPro" id="IPR001849">
    <property type="entry name" value="PH_domain"/>
</dbReference>
<feature type="region of interest" description="Disordered" evidence="2">
    <location>
        <begin position="647"/>
        <end position="726"/>
    </location>
</feature>
<feature type="region of interest" description="Disordered" evidence="2">
    <location>
        <begin position="606"/>
        <end position="632"/>
    </location>
</feature>
<feature type="compositionally biased region" description="Polar residues" evidence="2">
    <location>
        <begin position="407"/>
        <end position="421"/>
    </location>
</feature>
<feature type="compositionally biased region" description="Polar residues" evidence="2">
    <location>
        <begin position="647"/>
        <end position="666"/>
    </location>
</feature>
<dbReference type="InParanoid" id="F0V8H4"/>
<dbReference type="EMBL" id="FR823382">
    <property type="protein sequence ID" value="CBZ50015.1"/>
    <property type="molecule type" value="Genomic_DNA"/>
</dbReference>
<feature type="domain" description="PH" evidence="3">
    <location>
        <begin position="69"/>
        <end position="245"/>
    </location>
</feature>
<feature type="region of interest" description="Disordered" evidence="2">
    <location>
        <begin position="748"/>
        <end position="991"/>
    </location>
</feature>
<evidence type="ECO:0000313" key="5">
    <source>
        <dbReference type="EMBL" id="CEL64605.1"/>
    </source>
</evidence>
<dbReference type="SMART" id="SM00233">
    <property type="entry name" value="PH"/>
    <property type="match status" value="1"/>
</dbReference>
<proteinExistence type="predicted"/>
<feature type="compositionally biased region" description="Low complexity" evidence="2">
    <location>
        <begin position="460"/>
        <end position="478"/>
    </location>
</feature>
<feature type="compositionally biased region" description="Polar residues" evidence="2">
    <location>
        <begin position="618"/>
        <end position="632"/>
    </location>
</feature>
<evidence type="ECO:0000313" key="6">
    <source>
        <dbReference type="Proteomes" id="UP000007494"/>
    </source>
</evidence>
<feature type="compositionally biased region" description="Polar residues" evidence="2">
    <location>
        <begin position="882"/>
        <end position="892"/>
    </location>
</feature>
<evidence type="ECO:0000259" key="3">
    <source>
        <dbReference type="SMART" id="SM00233"/>
    </source>
</evidence>
<feature type="compositionally biased region" description="Low complexity" evidence="2">
    <location>
        <begin position="392"/>
        <end position="404"/>
    </location>
</feature>
<evidence type="ECO:0000256" key="2">
    <source>
        <dbReference type="SAM" id="MobiDB-lite"/>
    </source>
</evidence>
<organism evidence="4 6">
    <name type="scientific">Neospora caninum (strain Liverpool)</name>
    <dbReference type="NCBI Taxonomy" id="572307"/>
    <lineage>
        <taxon>Eukaryota</taxon>
        <taxon>Sar</taxon>
        <taxon>Alveolata</taxon>
        <taxon>Apicomplexa</taxon>
        <taxon>Conoidasida</taxon>
        <taxon>Coccidia</taxon>
        <taxon>Eucoccidiorida</taxon>
        <taxon>Eimeriorina</taxon>
        <taxon>Sarcocystidae</taxon>
        <taxon>Neospora</taxon>
    </lineage>
</organism>
<feature type="compositionally biased region" description="Basic and acidic residues" evidence="2">
    <location>
        <begin position="1105"/>
        <end position="1123"/>
    </location>
</feature>
<feature type="compositionally biased region" description="Basic and acidic residues" evidence="2">
    <location>
        <begin position="1145"/>
        <end position="1160"/>
    </location>
</feature>
<sequence length="1493" mass="158974">MRIDSGQFRAFLLSSSPGAWPPFFFACDDPESCSAPGGAPAGASDSTLPPSKVCVSSADQGRRFAAKAAQRRGFLTEFLPVLEKKQVRFSVLRANLLFLFPPTELPRQQWLAQQSALLDSGPEPDALDIFDDVEILLLEEVRVAPIRRRRLGLTTPGSAFGETLPDEEDILYEVEAEPRGQTTADGERSTDSEQKPAEENASEFEYGVSLKFEACHCQDEYLFFAKNRACRQAWLDALTKAANTRGQIEALVEAASESRFAASRYWTRCRALRYEAQKWKSQVLCNAEKGEGELRSCNAREHDRLCERVVMLEELVDALEGQLVLAEEKKSEEEVNREITILQDALLVEAEKTCRLTQILCDVSEALPGQVGESIRQLAKKLSSQALPRPPGASASDAAGTAHAETTDSATPPQKAENQAQAVRPIFSKAPFHGHSPLPTASLTRQEARKGADQVPARESSYPSLSSSPNASPSPYALIPATPGGMSPLYTERELLAALAVRTGARSGEGPRPGEAEMGSHATPGMSHRGRAPTAHSLCCLAARRHSYFARRAYPLGPPKRPGDLPVGTDRAASRASRAATVSSRFPESLASASLARSSLCRENVAGSVGPPPGRCISPSTGAQSRAASPSVSASFIAPSSIRRGSVTSRNVSRLISSGEVRNQGSGARDMEGASSVAPHPAAASGQASPAQRGLVSSLSPPRSSPHSALPQIQGAGEGPLKIPAGLPKASAVGAAESGKACPHAAKLVTRPKCPPLRLPLPAGSDASAENHPHGRGTDEKGLGCTPAKPSGKRPANPKSATAGKGPLSKPPAGAKAKQGQKAERAHREKEGEHATDASEERSPAKSGTDSPEETVSSTAASVAGGGKTGETEKVSADAGKESSSPPGQKTHTAGRDSKVGEPGGLLDAKDQPSLIGAKKIGKRPPGIPPERRGRDEAGKSGESPGEKEEGEEATKREDPKRLGSTATLERRNTGGVNGAKSVILERGSPQKVVLTLAKGKVALVGHGPPSLGMEPSLAQLKTALEPPHRPAKQAGNLPGKPPESVQHSDTSAAFAVPQRSAATTTLHRCSDAPEGAPGPLAGGGGDKETRLEAKGSPHLGRIPPDNKPEGGTDLSCLERKEMTASTHVPSSKGGKPKQVNETAVARKDCQAKPAKENGESSKTVSPFSATERPVAVGTSTRAAHGLEVEHVPSSVLLAEGRRNQRDFVEVWHCEATELDGTEKPKEGRATARTAKRDKDVERDYRVHRVDSDGVPREPTKLRNRDPRKMAKERDDGLAFFRQSSGRKQTYGDLARKHSRGRSSCSAVSGDVEKFSRRTRARSRSSEESSGYSDGEEETDFESDRSSDSKSFPGNDGKPEFCLPPPERDTSGDSIDNLIHRLDARCHQAGATSLFSAELSQKDMPNRKRNYIGAYGRARLLERLRSLVEAESRSPDLCSRGDHSAKLEGARTKTKEKNNRKERQRQTDWRMVKTARTRAAGSDFSLCPGLSSL</sequence>
<feature type="region of interest" description="Disordered" evidence="2">
    <location>
        <begin position="504"/>
        <end position="531"/>
    </location>
</feature>
<keyword evidence="1" id="KW-0175">Coiled coil</keyword>
<feature type="compositionally biased region" description="Basic and acidic residues" evidence="2">
    <location>
        <begin position="930"/>
        <end position="962"/>
    </location>
</feature>
<dbReference type="RefSeq" id="XP_003880050.1">
    <property type="nucleotide sequence ID" value="XM_003880001.1"/>
</dbReference>
<feature type="compositionally biased region" description="Basic and acidic residues" evidence="2">
    <location>
        <begin position="821"/>
        <end position="844"/>
    </location>
</feature>
<name>F0V8H4_NEOCL</name>
<keyword evidence="6" id="KW-1185">Reference proteome</keyword>
<feature type="region of interest" description="Disordered" evidence="2">
    <location>
        <begin position="1216"/>
        <end position="1374"/>
    </location>
</feature>
<dbReference type="PROSITE" id="PS51257">
    <property type="entry name" value="PROKAR_LIPOPROTEIN"/>
    <property type="match status" value="1"/>
</dbReference>
<dbReference type="eggNOG" id="ENOG502QZU6">
    <property type="taxonomic scope" value="Eukaryota"/>
</dbReference>
<feature type="region of interest" description="Disordered" evidence="2">
    <location>
        <begin position="384"/>
        <end position="479"/>
    </location>
</feature>
<dbReference type="OrthoDB" id="332198at2759"/>
<feature type="compositionally biased region" description="Polar residues" evidence="2">
    <location>
        <begin position="846"/>
        <end position="861"/>
    </location>
</feature>
<dbReference type="GeneID" id="13446061"/>
<dbReference type="EMBL" id="LN714476">
    <property type="protein sequence ID" value="CEL64605.1"/>
    <property type="molecule type" value="Genomic_DNA"/>
</dbReference>
<feature type="compositionally biased region" description="Basic and acidic residues" evidence="2">
    <location>
        <begin position="185"/>
        <end position="198"/>
    </location>
</feature>
<feature type="region of interest" description="Disordered" evidence="2">
    <location>
        <begin position="1432"/>
        <end position="1467"/>
    </location>
</feature>
<feature type="coiled-coil region" evidence="1">
    <location>
        <begin position="302"/>
        <end position="345"/>
    </location>
</feature>
<feature type="compositionally biased region" description="Low complexity" evidence="2">
    <location>
        <begin position="674"/>
        <end position="711"/>
    </location>
</feature>
<feature type="compositionally biased region" description="Basic and acidic residues" evidence="2">
    <location>
        <begin position="870"/>
        <end position="881"/>
    </location>
</feature>
<feature type="compositionally biased region" description="Low complexity" evidence="2">
    <location>
        <begin position="811"/>
        <end position="820"/>
    </location>
</feature>
<feature type="region of interest" description="Disordered" evidence="2">
    <location>
        <begin position="177"/>
        <end position="201"/>
    </location>
</feature>
<reference evidence="4" key="2">
    <citation type="submission" date="2011-03" db="EMBL/GenBank/DDBJ databases">
        <title>Comparative genomics and transcriptomics of Neospora caninum and Toxoplasma gondii.</title>
        <authorList>
            <person name="Reid A.J."/>
            <person name="Sohal A."/>
            <person name="Harris D."/>
            <person name="Quail M."/>
            <person name="Sanders M."/>
            <person name="Berriman M."/>
            <person name="Wastling J.M."/>
            <person name="Pain A."/>
        </authorList>
    </citation>
    <scope>NUCLEOTIDE SEQUENCE</scope>
    <source>
        <strain evidence="4">Liverpool</strain>
    </source>
</reference>
<evidence type="ECO:0000313" key="4">
    <source>
        <dbReference type="EMBL" id="CBZ50015.1"/>
    </source>
</evidence>
<gene>
    <name evidence="5" type="ORF">BN1204_004910</name>
    <name evidence="4" type="ORF">NCLIV_004910</name>
</gene>
<dbReference type="OMA" id="ETRCCER"/>